<organism evidence="7 8">
    <name type="scientific">Pseudoleptotrichia goodfellowii</name>
    <dbReference type="NCBI Taxonomy" id="157692"/>
    <lineage>
        <taxon>Bacteria</taxon>
        <taxon>Fusobacteriati</taxon>
        <taxon>Fusobacteriota</taxon>
        <taxon>Fusobacteriia</taxon>
        <taxon>Fusobacteriales</taxon>
        <taxon>Leptotrichiaceae</taxon>
        <taxon>Pseudoleptotrichia</taxon>
    </lineage>
</organism>
<feature type="transmembrane region" description="Helical" evidence="5">
    <location>
        <begin position="311"/>
        <end position="336"/>
    </location>
</feature>
<feature type="compositionally biased region" description="Basic and acidic residues" evidence="4">
    <location>
        <begin position="449"/>
        <end position="460"/>
    </location>
</feature>
<feature type="transmembrane region" description="Helical" evidence="5">
    <location>
        <begin position="20"/>
        <end position="44"/>
    </location>
</feature>
<dbReference type="GO" id="GO:0022857">
    <property type="term" value="F:transmembrane transporter activity"/>
    <property type="evidence" value="ECO:0007669"/>
    <property type="project" value="InterPro"/>
</dbReference>
<feature type="transmembrane region" description="Helical" evidence="5">
    <location>
        <begin position="254"/>
        <end position="275"/>
    </location>
</feature>
<evidence type="ECO:0000313" key="7">
    <source>
        <dbReference type="EMBL" id="BBM37001.1"/>
    </source>
</evidence>
<keyword evidence="1 5" id="KW-0812">Transmembrane</keyword>
<reference evidence="7 8" key="1">
    <citation type="submission" date="2019-07" db="EMBL/GenBank/DDBJ databases">
        <title>Complete Genome Sequence of Leptotrichia goodfellowii Strain JCM 16774.</title>
        <authorList>
            <person name="Watanabe S."/>
            <person name="Cui L."/>
        </authorList>
    </citation>
    <scope>NUCLEOTIDE SEQUENCE [LARGE SCALE GENOMIC DNA]</scope>
    <source>
        <strain evidence="7 8">JCM16774</strain>
    </source>
</reference>
<dbReference type="InterPro" id="IPR052528">
    <property type="entry name" value="Sugar_transport-like"/>
</dbReference>
<dbReference type="PROSITE" id="PS50850">
    <property type="entry name" value="MFS"/>
    <property type="match status" value="1"/>
</dbReference>
<feature type="region of interest" description="Disordered" evidence="4">
    <location>
        <begin position="449"/>
        <end position="507"/>
    </location>
</feature>
<dbReference type="InterPro" id="IPR020846">
    <property type="entry name" value="MFS_dom"/>
</dbReference>
<evidence type="ECO:0000313" key="8">
    <source>
        <dbReference type="Proteomes" id="UP000321606"/>
    </source>
</evidence>
<dbReference type="SUPFAM" id="SSF103473">
    <property type="entry name" value="MFS general substrate transporter"/>
    <property type="match status" value="1"/>
</dbReference>
<feature type="transmembrane region" description="Helical" evidence="5">
    <location>
        <begin position="348"/>
        <end position="373"/>
    </location>
</feature>
<feature type="domain" description="Major facilitator superfamily (MFS) profile" evidence="6">
    <location>
        <begin position="16"/>
        <end position="407"/>
    </location>
</feature>
<sequence>MNTKHKIIRQKINNTKKYSIFEAVFYNGFYVGMQGFVMLSLAIYFNFSPFFISIVSVLPTAGFFLQIFTKSVNRFLGHRRKTLMMSTVISRLAVCVLPFAVLLDIRQPVLYFMIMFIYALFSPFVNNVWTATMVEIIDKKDRGKYFGIRNFFSSLSTVIYILFYGYLLSMEDKKTAMFLLTSSMAVSAIVSTIFMHFHYIPRLGEKIQKVSIKSALKNKNFVIYLKFAAVWLFTWELLKPLFEYYRIKVLGVDIIFISQMGVLTAILSSGLYVLYGKLSDKYGNKTMLRMGIFFTTYYVLIYFSMTDDNKISMLFTAAIVDAIGFTAITLSLLNLLMEIAEEPADAYVGAYAIVSGLVAVSAGIFGGVLGTYVNNGVIYIFGETFHTIRIAFMIGFILRLYCLLQLTRVDSFEKTFVYNGGIPIKNIFSKRIFSVGSNYIKTFRDKMNGHDHEEDKKSEDNLYNDENNEINDNNDVSDKNENTVNNEQNIKENKEETQNKENEEKTV</sequence>
<protein>
    <submittedName>
        <fullName evidence="7">Transporter, major facilitator family protein</fullName>
    </submittedName>
</protein>
<feature type="transmembrane region" description="Helical" evidence="5">
    <location>
        <begin position="81"/>
        <end position="103"/>
    </location>
</feature>
<evidence type="ECO:0000256" key="1">
    <source>
        <dbReference type="ARBA" id="ARBA00022692"/>
    </source>
</evidence>
<dbReference type="RefSeq" id="WP_026738150.1">
    <property type="nucleotide sequence ID" value="NZ_AP019822.1"/>
</dbReference>
<dbReference type="AlphaFoldDB" id="A0A510JF19"/>
<dbReference type="CDD" id="cd06174">
    <property type="entry name" value="MFS"/>
    <property type="match status" value="1"/>
</dbReference>
<dbReference type="InterPro" id="IPR011701">
    <property type="entry name" value="MFS"/>
</dbReference>
<dbReference type="Pfam" id="PF07690">
    <property type="entry name" value="MFS_1"/>
    <property type="match status" value="1"/>
</dbReference>
<feature type="transmembrane region" description="Helical" evidence="5">
    <location>
        <begin position="385"/>
        <end position="404"/>
    </location>
</feature>
<dbReference type="EMBL" id="AP019822">
    <property type="protein sequence ID" value="BBM37001.1"/>
    <property type="molecule type" value="Genomic_DNA"/>
</dbReference>
<feature type="compositionally biased region" description="Basic and acidic residues" evidence="4">
    <location>
        <begin position="489"/>
        <end position="507"/>
    </location>
</feature>
<dbReference type="PANTHER" id="PTHR23526">
    <property type="entry name" value="INTEGRAL MEMBRANE TRANSPORT PROTEIN-RELATED"/>
    <property type="match status" value="1"/>
</dbReference>
<accession>A0A510JF19</accession>
<dbReference type="OrthoDB" id="78595at2"/>
<feature type="transmembrane region" description="Helical" evidence="5">
    <location>
        <begin position="150"/>
        <end position="169"/>
    </location>
</feature>
<evidence type="ECO:0000256" key="3">
    <source>
        <dbReference type="ARBA" id="ARBA00023136"/>
    </source>
</evidence>
<gene>
    <name evidence="7" type="ORF">JCM16774_1947</name>
</gene>
<feature type="transmembrane region" description="Helical" evidence="5">
    <location>
        <begin position="50"/>
        <end position="69"/>
    </location>
</feature>
<feature type="transmembrane region" description="Helical" evidence="5">
    <location>
        <begin position="287"/>
        <end position="305"/>
    </location>
</feature>
<dbReference type="KEGG" id="lgo:JCM16774_1947"/>
<dbReference type="Proteomes" id="UP000321606">
    <property type="component" value="Chromosome"/>
</dbReference>
<evidence type="ECO:0000256" key="5">
    <source>
        <dbReference type="SAM" id="Phobius"/>
    </source>
</evidence>
<keyword evidence="3 5" id="KW-0472">Membrane</keyword>
<proteinExistence type="predicted"/>
<name>A0A510JF19_9FUSO</name>
<dbReference type="InterPro" id="IPR036259">
    <property type="entry name" value="MFS_trans_sf"/>
</dbReference>
<dbReference type="STRING" id="714315.GCA_000516535_01953"/>
<dbReference type="Gene3D" id="1.20.1250.20">
    <property type="entry name" value="MFS general substrate transporter like domains"/>
    <property type="match status" value="2"/>
</dbReference>
<keyword evidence="2 5" id="KW-1133">Transmembrane helix</keyword>
<evidence type="ECO:0000256" key="2">
    <source>
        <dbReference type="ARBA" id="ARBA00022989"/>
    </source>
</evidence>
<feature type="transmembrane region" description="Helical" evidence="5">
    <location>
        <begin position="109"/>
        <end position="129"/>
    </location>
</feature>
<feature type="transmembrane region" description="Helical" evidence="5">
    <location>
        <begin position="175"/>
        <end position="200"/>
    </location>
</feature>
<evidence type="ECO:0000259" key="6">
    <source>
        <dbReference type="PROSITE" id="PS50850"/>
    </source>
</evidence>
<dbReference type="PANTHER" id="PTHR23526:SF2">
    <property type="entry name" value="MAJOR FACILITATOR SUPERFAMILY (MFS) PROFILE DOMAIN-CONTAINING PROTEIN"/>
    <property type="match status" value="1"/>
</dbReference>
<evidence type="ECO:0000256" key="4">
    <source>
        <dbReference type="SAM" id="MobiDB-lite"/>
    </source>
</evidence>
<feature type="transmembrane region" description="Helical" evidence="5">
    <location>
        <begin position="221"/>
        <end position="242"/>
    </location>
</feature>